<dbReference type="RefSeq" id="WP_196098896.1">
    <property type="nucleotide sequence ID" value="NZ_CP064939.1"/>
</dbReference>
<reference evidence="4 5" key="1">
    <citation type="submission" date="2020-11" db="EMBL/GenBank/DDBJ databases">
        <title>Pedobacter endophytica, an endophytic bacteria isolated form Carex pumila.</title>
        <authorList>
            <person name="Peng Y."/>
            <person name="Jiang L."/>
            <person name="Lee J."/>
        </authorList>
    </citation>
    <scope>NUCLEOTIDE SEQUENCE [LARGE SCALE GENOMIC DNA]</scope>
    <source>
        <strain evidence="4 5">JBR3-12</strain>
    </source>
</reference>
<feature type="domain" description="SHSP" evidence="3">
    <location>
        <begin position="35"/>
        <end position="148"/>
    </location>
</feature>
<evidence type="ECO:0000313" key="4">
    <source>
        <dbReference type="EMBL" id="QPH39429.1"/>
    </source>
</evidence>
<evidence type="ECO:0000313" key="5">
    <source>
        <dbReference type="Proteomes" id="UP000594759"/>
    </source>
</evidence>
<dbReference type="KEGG" id="pex:IZT61_20695"/>
<dbReference type="PANTHER" id="PTHR11527">
    <property type="entry name" value="HEAT-SHOCK PROTEIN 20 FAMILY MEMBER"/>
    <property type="match status" value="1"/>
</dbReference>
<dbReference type="AlphaFoldDB" id="A0A7S9KYX1"/>
<dbReference type="InterPro" id="IPR031107">
    <property type="entry name" value="Small_HSP"/>
</dbReference>
<dbReference type="Gene3D" id="2.60.40.790">
    <property type="match status" value="1"/>
</dbReference>
<organism evidence="4 5">
    <name type="scientific">Pedobacter endophyticus</name>
    <dbReference type="NCBI Taxonomy" id="2789740"/>
    <lineage>
        <taxon>Bacteria</taxon>
        <taxon>Pseudomonadati</taxon>
        <taxon>Bacteroidota</taxon>
        <taxon>Sphingobacteriia</taxon>
        <taxon>Sphingobacteriales</taxon>
        <taxon>Sphingobacteriaceae</taxon>
        <taxon>Pedobacter</taxon>
    </lineage>
</organism>
<evidence type="ECO:0000256" key="2">
    <source>
        <dbReference type="RuleBase" id="RU003616"/>
    </source>
</evidence>
<dbReference type="InterPro" id="IPR008978">
    <property type="entry name" value="HSP20-like_chaperone"/>
</dbReference>
<dbReference type="Pfam" id="PF00011">
    <property type="entry name" value="HSP20"/>
    <property type="match status" value="1"/>
</dbReference>
<proteinExistence type="inferred from homology"/>
<gene>
    <name evidence="4" type="ORF">IZT61_20695</name>
</gene>
<accession>A0A7S9KYX1</accession>
<dbReference type="SUPFAM" id="SSF49764">
    <property type="entry name" value="HSP20-like chaperones"/>
    <property type="match status" value="1"/>
</dbReference>
<dbReference type="InterPro" id="IPR002068">
    <property type="entry name" value="A-crystallin/Hsp20_dom"/>
</dbReference>
<name>A0A7S9KYX1_9SPHI</name>
<protein>
    <submittedName>
        <fullName evidence="4">Hsp20/alpha crystallin family protein</fullName>
    </submittedName>
</protein>
<dbReference type="PROSITE" id="PS01031">
    <property type="entry name" value="SHSP"/>
    <property type="match status" value="1"/>
</dbReference>
<comment type="similarity">
    <text evidence="1 2">Belongs to the small heat shock protein (HSP20) family.</text>
</comment>
<keyword evidence="5" id="KW-1185">Reference proteome</keyword>
<dbReference type="Proteomes" id="UP000594759">
    <property type="component" value="Chromosome"/>
</dbReference>
<dbReference type="EMBL" id="CP064939">
    <property type="protein sequence ID" value="QPH39429.1"/>
    <property type="molecule type" value="Genomic_DNA"/>
</dbReference>
<evidence type="ECO:0000259" key="3">
    <source>
        <dbReference type="PROSITE" id="PS01031"/>
    </source>
</evidence>
<dbReference type="CDD" id="cd06464">
    <property type="entry name" value="ACD_sHsps-like"/>
    <property type="match status" value="1"/>
</dbReference>
<sequence>MTLVKFNPNRDNKKNGLMTGFNDVFDSIFNDTFFSDRLMSRVPAANISESQDHYHVELAAPGLKKEDFKISLERDVLSISAEQSAQNDLQERSFNKREFSYNSFVRSFTLPDSADDNGIDAKYENGVLCINIPKREEAKIQSRQIEIK</sequence>
<evidence type="ECO:0000256" key="1">
    <source>
        <dbReference type="PROSITE-ProRule" id="PRU00285"/>
    </source>
</evidence>